<dbReference type="AlphaFoldDB" id="A0A026W0J8"/>
<keyword evidence="2" id="KW-1185">Reference proteome</keyword>
<dbReference type="EMBL" id="KK107503">
    <property type="protein sequence ID" value="EZA49540.1"/>
    <property type="molecule type" value="Genomic_DNA"/>
</dbReference>
<gene>
    <name evidence="1" type="ORF">X777_12085</name>
</gene>
<reference evidence="1 2" key="1">
    <citation type="journal article" date="2014" name="Curr. Biol.">
        <title>The genome of the clonal raider ant Cerapachys biroi.</title>
        <authorList>
            <person name="Oxley P.R."/>
            <person name="Ji L."/>
            <person name="Fetter-Pruneda I."/>
            <person name="McKenzie S.K."/>
            <person name="Li C."/>
            <person name="Hu H."/>
            <person name="Zhang G."/>
            <person name="Kronauer D.J."/>
        </authorList>
    </citation>
    <scope>NUCLEOTIDE SEQUENCE [LARGE SCALE GENOMIC DNA]</scope>
</reference>
<organism evidence="1 2">
    <name type="scientific">Ooceraea biroi</name>
    <name type="common">Clonal raider ant</name>
    <name type="synonym">Cerapachys biroi</name>
    <dbReference type="NCBI Taxonomy" id="2015173"/>
    <lineage>
        <taxon>Eukaryota</taxon>
        <taxon>Metazoa</taxon>
        <taxon>Ecdysozoa</taxon>
        <taxon>Arthropoda</taxon>
        <taxon>Hexapoda</taxon>
        <taxon>Insecta</taxon>
        <taxon>Pterygota</taxon>
        <taxon>Neoptera</taxon>
        <taxon>Endopterygota</taxon>
        <taxon>Hymenoptera</taxon>
        <taxon>Apocrita</taxon>
        <taxon>Aculeata</taxon>
        <taxon>Formicoidea</taxon>
        <taxon>Formicidae</taxon>
        <taxon>Dorylinae</taxon>
        <taxon>Ooceraea</taxon>
    </lineage>
</organism>
<evidence type="ECO:0000313" key="2">
    <source>
        <dbReference type="Proteomes" id="UP000053097"/>
    </source>
</evidence>
<proteinExistence type="predicted"/>
<dbReference type="Proteomes" id="UP000053097">
    <property type="component" value="Unassembled WGS sequence"/>
</dbReference>
<protein>
    <submittedName>
        <fullName evidence="1">Uncharacterized protein</fullName>
    </submittedName>
</protein>
<name>A0A026W0J8_OOCBI</name>
<sequence length="74" mass="8178">MSLSTEANDDDNDLSIAFRGVELFNAAIFPTLVRETKSRYPTTRLYGLAKGMSGRVHDLFFMFAVATISAISTK</sequence>
<evidence type="ECO:0000313" key="1">
    <source>
        <dbReference type="EMBL" id="EZA49540.1"/>
    </source>
</evidence>
<accession>A0A026W0J8</accession>